<evidence type="ECO:0000313" key="7">
    <source>
        <dbReference type="EMBL" id="TDN48387.1"/>
    </source>
</evidence>
<gene>
    <name evidence="7" type="ORF">C7389_11553</name>
</gene>
<name>A0A4R6DTG0_9RHOO</name>
<comment type="subcellular location">
    <subcellularLocation>
        <location evidence="4">Secreted</location>
    </subcellularLocation>
    <subcellularLocation>
        <location evidence="4">Bacterial flagellum</location>
    </subcellularLocation>
</comment>
<reference evidence="7 8" key="1">
    <citation type="submission" date="2019-03" db="EMBL/GenBank/DDBJ databases">
        <title>Genomic Encyclopedia of Type Strains, Phase IV (KMG-IV): sequencing the most valuable type-strain genomes for metagenomic binning, comparative biology and taxonomic classification.</title>
        <authorList>
            <person name="Goeker M."/>
        </authorList>
    </citation>
    <scope>NUCLEOTIDE SEQUENCE [LARGE SCALE GENOMIC DNA]</scope>
    <source>
        <strain evidence="7 8">DSM 12121</strain>
    </source>
</reference>
<dbReference type="Proteomes" id="UP000295129">
    <property type="component" value="Unassembled WGS sequence"/>
</dbReference>
<dbReference type="Pfam" id="PF07196">
    <property type="entry name" value="Flagellin_IN"/>
    <property type="match status" value="1"/>
</dbReference>
<organism evidence="7 8">
    <name type="scientific">Azoarcus indigens</name>
    <dbReference type="NCBI Taxonomy" id="29545"/>
    <lineage>
        <taxon>Bacteria</taxon>
        <taxon>Pseudomonadati</taxon>
        <taxon>Pseudomonadota</taxon>
        <taxon>Betaproteobacteria</taxon>
        <taxon>Rhodocyclales</taxon>
        <taxon>Zoogloeaceae</taxon>
        <taxon>Azoarcus</taxon>
    </lineage>
</organism>
<dbReference type="RefSeq" id="WP_133593504.1">
    <property type="nucleotide sequence ID" value="NZ_SNVV01000015.1"/>
</dbReference>
<dbReference type="Gene3D" id="6.10.280.190">
    <property type="match status" value="1"/>
</dbReference>
<proteinExistence type="inferred from homology"/>
<dbReference type="PANTHER" id="PTHR42792">
    <property type="entry name" value="FLAGELLIN"/>
    <property type="match status" value="1"/>
</dbReference>
<keyword evidence="2 4" id="KW-0964">Secreted</keyword>
<protein>
    <recommendedName>
        <fullName evidence="4">Flagellin</fullName>
    </recommendedName>
</protein>
<dbReference type="Gene3D" id="6.10.10.10">
    <property type="entry name" value="Flagellar export chaperone, C-terminal domain"/>
    <property type="match status" value="1"/>
</dbReference>
<dbReference type="InterPro" id="IPR046358">
    <property type="entry name" value="Flagellin_C"/>
</dbReference>
<dbReference type="OrthoDB" id="9796789at2"/>
<evidence type="ECO:0000256" key="3">
    <source>
        <dbReference type="ARBA" id="ARBA00023143"/>
    </source>
</evidence>
<keyword evidence="3 4" id="KW-0975">Bacterial flagellum</keyword>
<dbReference type="PRINTS" id="PR00207">
    <property type="entry name" value="FLAGELLIN"/>
</dbReference>
<dbReference type="GO" id="GO:0009288">
    <property type="term" value="C:bacterial-type flagellum"/>
    <property type="evidence" value="ECO:0007669"/>
    <property type="project" value="UniProtKB-SubCell"/>
</dbReference>
<dbReference type="PANTHER" id="PTHR42792:SF2">
    <property type="entry name" value="FLAGELLIN"/>
    <property type="match status" value="1"/>
</dbReference>
<comment type="caution">
    <text evidence="7">The sequence shown here is derived from an EMBL/GenBank/DDBJ whole genome shotgun (WGS) entry which is preliminary data.</text>
</comment>
<dbReference type="AlphaFoldDB" id="A0A4R6DTG0"/>
<feature type="domain" description="Flagellin N-terminal" evidence="5">
    <location>
        <begin position="5"/>
        <end position="143"/>
    </location>
</feature>
<comment type="similarity">
    <text evidence="1 4">Belongs to the bacterial flagellin family.</text>
</comment>
<sequence>MAQTINTNIQSLNAQRNLNNSSNSLQTSLQRLSSGLRINSAKDDAAGLAISERFTSQIRGLDQATRNANDGISLSQTAEAALQSSGDILQRIRELSVQSANATNSAGDRAALNSEVQQLTQELQRIATTTEFNGQKLLDGSFTAATFQVGANANQTITATSGNFQTNAYGNYRVGGLTVSAKTQTGTGDLVRGSNADGQLTTATTGASSAITGDTITISSSLGSKDISYSSGASAEEIAAKINQAQAGVTASANTTFVLGAGDASSGAFTQGQSYTFLLATDTTAGADPSSYTTVSFSIGGSSTGTAAANASQLASAVQAFNDVSGKTGFVAKIVEADDGSFGLQITSEAGKDLRITNASVDSSGAGVDVSLNDIRVIDGDTANDGSAAIAGGTIAGVTDASTWSSTSAAWITGQVILDSDRSFSLKTNKAEITTTSGTFGGQLQSVDKMDVSTVEAANRTLAMVDSALSAVNAQRARYGALQSRFESTISNLQASSENLSASRSRIRDADFAAETANLTRAQILQQAGTAMLSQANALPQNVLSLLG</sequence>
<dbReference type="Gene3D" id="1.20.1330.10">
    <property type="entry name" value="f41 fragment of flagellin, N-terminal domain"/>
    <property type="match status" value="2"/>
</dbReference>
<dbReference type="InterPro" id="IPR010810">
    <property type="entry name" value="Flagellin_hook_IN_motif"/>
</dbReference>
<dbReference type="InterPro" id="IPR042187">
    <property type="entry name" value="Flagellin_C_sub2"/>
</dbReference>
<evidence type="ECO:0000259" key="5">
    <source>
        <dbReference type="Pfam" id="PF00669"/>
    </source>
</evidence>
<comment type="function">
    <text evidence="4">Flagellin is the subunit protein which polymerizes to form the filaments of bacterial flagella.</text>
</comment>
<evidence type="ECO:0000256" key="2">
    <source>
        <dbReference type="ARBA" id="ARBA00022525"/>
    </source>
</evidence>
<keyword evidence="7" id="KW-0966">Cell projection</keyword>
<keyword evidence="8" id="KW-1185">Reference proteome</keyword>
<feature type="domain" description="Flagellin C-terminal" evidence="6">
    <location>
        <begin position="462"/>
        <end position="547"/>
    </location>
</feature>
<accession>A0A4R6DTG0</accession>
<keyword evidence="7" id="KW-0282">Flagellum</keyword>
<dbReference type="EMBL" id="SNVV01000015">
    <property type="protein sequence ID" value="TDN48387.1"/>
    <property type="molecule type" value="Genomic_DNA"/>
</dbReference>
<dbReference type="Gene3D" id="2.60.40.4390">
    <property type="match status" value="1"/>
</dbReference>
<dbReference type="GO" id="GO:0005198">
    <property type="term" value="F:structural molecule activity"/>
    <property type="evidence" value="ECO:0007669"/>
    <property type="project" value="UniProtKB-UniRule"/>
</dbReference>
<evidence type="ECO:0000256" key="4">
    <source>
        <dbReference type="RuleBase" id="RU362073"/>
    </source>
</evidence>
<evidence type="ECO:0000259" key="6">
    <source>
        <dbReference type="Pfam" id="PF00700"/>
    </source>
</evidence>
<keyword evidence="7" id="KW-0969">Cilium</keyword>
<dbReference type="GO" id="GO:0005576">
    <property type="term" value="C:extracellular region"/>
    <property type="evidence" value="ECO:0007669"/>
    <property type="project" value="UniProtKB-SubCell"/>
</dbReference>
<dbReference type="InterPro" id="IPR001492">
    <property type="entry name" value="Flagellin"/>
</dbReference>
<dbReference type="Pfam" id="PF00700">
    <property type="entry name" value="Flagellin_C"/>
    <property type="match status" value="1"/>
</dbReference>
<dbReference type="InterPro" id="IPR001029">
    <property type="entry name" value="Flagellin_N"/>
</dbReference>
<evidence type="ECO:0000313" key="8">
    <source>
        <dbReference type="Proteomes" id="UP000295129"/>
    </source>
</evidence>
<dbReference type="Pfam" id="PF00669">
    <property type="entry name" value="Flagellin_N"/>
    <property type="match status" value="1"/>
</dbReference>
<evidence type="ECO:0000256" key="1">
    <source>
        <dbReference type="ARBA" id="ARBA00005709"/>
    </source>
</evidence>
<dbReference type="SUPFAM" id="SSF64518">
    <property type="entry name" value="Phase 1 flagellin"/>
    <property type="match status" value="1"/>
</dbReference>